<protein>
    <submittedName>
        <fullName evidence="2">Uncharacterized protein</fullName>
    </submittedName>
</protein>
<reference evidence="2 3" key="1">
    <citation type="submission" date="2021-03" db="EMBL/GenBank/DDBJ databases">
        <authorList>
            <person name="Shang D.-D."/>
            <person name="Du Z.-J."/>
            <person name="Chen G.-J."/>
        </authorList>
    </citation>
    <scope>NUCLEOTIDE SEQUENCE [LARGE SCALE GENOMIC DNA]</scope>
    <source>
        <strain evidence="2 3">F2608</strain>
    </source>
</reference>
<feature type="compositionally biased region" description="Basic and acidic residues" evidence="1">
    <location>
        <begin position="68"/>
        <end position="78"/>
    </location>
</feature>
<feature type="region of interest" description="Disordered" evidence="1">
    <location>
        <begin position="68"/>
        <end position="94"/>
    </location>
</feature>
<dbReference type="RefSeq" id="WP_207970099.1">
    <property type="nucleotide sequence ID" value="NZ_JAGBKN010000024.1"/>
</dbReference>
<evidence type="ECO:0000313" key="3">
    <source>
        <dbReference type="Proteomes" id="UP000664161"/>
    </source>
</evidence>
<dbReference type="Proteomes" id="UP000664161">
    <property type="component" value="Unassembled WGS sequence"/>
</dbReference>
<accession>A0AAW4IY19</accession>
<evidence type="ECO:0000256" key="1">
    <source>
        <dbReference type="SAM" id="MobiDB-lite"/>
    </source>
</evidence>
<keyword evidence="3" id="KW-1185">Reference proteome</keyword>
<name>A0AAW4IY19_9GAMM</name>
<comment type="caution">
    <text evidence="2">The sequence shown here is derived from an EMBL/GenBank/DDBJ whole genome shotgun (WGS) entry which is preliminary data.</text>
</comment>
<dbReference type="AlphaFoldDB" id="A0AAW4IY19"/>
<gene>
    <name evidence="2" type="ORF">J3491_10000</name>
</gene>
<evidence type="ECO:0000313" key="2">
    <source>
        <dbReference type="EMBL" id="MBO1517663.1"/>
    </source>
</evidence>
<dbReference type="EMBL" id="JAGBKN010000024">
    <property type="protein sequence ID" value="MBO1517663.1"/>
    <property type="molecule type" value="Genomic_DNA"/>
</dbReference>
<organism evidence="2 3">
    <name type="scientific">Psychrobacter halodurans</name>
    <dbReference type="NCBI Taxonomy" id="2818439"/>
    <lineage>
        <taxon>Bacteria</taxon>
        <taxon>Pseudomonadati</taxon>
        <taxon>Pseudomonadota</taxon>
        <taxon>Gammaproteobacteria</taxon>
        <taxon>Moraxellales</taxon>
        <taxon>Moraxellaceae</taxon>
        <taxon>Psychrobacter</taxon>
    </lineage>
</organism>
<feature type="compositionally biased region" description="Low complexity" evidence="1">
    <location>
        <begin position="79"/>
        <end position="88"/>
    </location>
</feature>
<proteinExistence type="predicted"/>
<sequence>MQAVTRQYNAYYDARQSCYQLPLGRLQRLDLTLYLPRHSSAKTIKSARTATLKAVLAWYKTSCVADSKDNQHKHDRSDNGQSDNQSDNQNHDKKSRRDVLVFDIVFFDETEMSADIPTLSPQQRLANRLTHHFDTAYFMEDLVIDMSGEPRPLQIFSHVDWQKLSSTLQTPCELWRFLRYYLQQLQQSLSDQHAHFERVADLVTQFLYSPSVFTHAITIDNALIKAGVQDAPNAALIAMTLAHKNQSTTAQMYQQHMAQAATLWSQLSGQMIAMCRDERLSNSAQMSSEVDFLYWQQQLLDESLFSRHELVRTLYRHPKQPDSLKSAGYVVHQHSYESLGRHYVLIFYGQNQEGQHSKQAIQPNLAKIAQDVATRLPIAALHHVIILGVEFINEGQETFIDIDLWIQPVATMTQRERQLTKQIQQLQQQKVPKPKLSKYKVPVAGTSADNGHSAEALPQVRLNLTIPARKSNK</sequence>